<protein>
    <recommendedName>
        <fullName evidence="6">Granulins domain-containing protein</fullName>
    </recommendedName>
</protein>
<dbReference type="InterPro" id="IPR037277">
    <property type="entry name" value="Granulin_sf"/>
</dbReference>
<feature type="domain" description="Granulins" evidence="6">
    <location>
        <begin position="21"/>
        <end position="71"/>
    </location>
</feature>
<evidence type="ECO:0000313" key="7">
    <source>
        <dbReference type="EMBL" id="KAJ8334179.1"/>
    </source>
</evidence>
<gene>
    <name evidence="7" type="ORF">SKAU_G00398180</name>
</gene>
<dbReference type="OrthoDB" id="5949339at2759"/>
<dbReference type="AlphaFoldDB" id="A0A9Q1E8I6"/>
<dbReference type="Pfam" id="PF00396">
    <property type="entry name" value="Granulin"/>
    <property type="match status" value="2"/>
</dbReference>
<evidence type="ECO:0000256" key="3">
    <source>
        <dbReference type="ARBA" id="ARBA00022525"/>
    </source>
</evidence>
<feature type="signal peptide" evidence="5">
    <location>
        <begin position="1"/>
        <end position="15"/>
    </location>
</feature>
<dbReference type="Proteomes" id="UP001152622">
    <property type="component" value="Chromosome 21"/>
</dbReference>
<dbReference type="InterPro" id="IPR039036">
    <property type="entry name" value="Granulin_fam"/>
</dbReference>
<sequence length="225" mass="24885">MLRVLVLVLLPLGLASSPVICPDGKVCPDRSTCCDTETGYECCPVPNAICCPDRSNCCPRDFRCNTLTQMCERDGRRMPILWKMAAKPSHLSIPNTAKTDPKMAEQDECCLSSMGCCPAGFHCDGNKDCVRDKKPSPWAELQHALSIGSQGGVTYCDRKFYCPSNNTCFRSPTDQWTCCPYPLGQICRDKQHCCEYGYSCHRSSKTCAKIYANVPAALNEAAKRN</sequence>
<keyword evidence="4" id="KW-1015">Disulfide bond</keyword>
<feature type="domain" description="Granulins" evidence="6">
    <location>
        <begin position="156"/>
        <end position="207"/>
    </location>
</feature>
<dbReference type="SMART" id="SM00277">
    <property type="entry name" value="GRAN"/>
    <property type="match status" value="2"/>
</dbReference>
<reference evidence="7" key="1">
    <citation type="journal article" date="2023" name="Science">
        <title>Genome structures resolve the early diversification of teleost fishes.</title>
        <authorList>
            <person name="Parey E."/>
            <person name="Louis A."/>
            <person name="Montfort J."/>
            <person name="Bouchez O."/>
            <person name="Roques C."/>
            <person name="Iampietro C."/>
            <person name="Lluch J."/>
            <person name="Castinel A."/>
            <person name="Donnadieu C."/>
            <person name="Desvignes T."/>
            <person name="Floi Bucao C."/>
            <person name="Jouanno E."/>
            <person name="Wen M."/>
            <person name="Mejri S."/>
            <person name="Dirks R."/>
            <person name="Jansen H."/>
            <person name="Henkel C."/>
            <person name="Chen W.J."/>
            <person name="Zahm M."/>
            <person name="Cabau C."/>
            <person name="Klopp C."/>
            <person name="Thompson A.W."/>
            <person name="Robinson-Rechavi M."/>
            <person name="Braasch I."/>
            <person name="Lecointre G."/>
            <person name="Bobe J."/>
            <person name="Postlethwait J.H."/>
            <person name="Berthelot C."/>
            <person name="Roest Crollius H."/>
            <person name="Guiguen Y."/>
        </authorList>
    </citation>
    <scope>NUCLEOTIDE SEQUENCE</scope>
    <source>
        <strain evidence="7">WJC10195</strain>
    </source>
</reference>
<dbReference type="InterPro" id="IPR000118">
    <property type="entry name" value="Granulin"/>
</dbReference>
<name>A0A9Q1E8I6_SYNKA</name>
<comment type="similarity">
    <text evidence="2">Belongs to the granulin family.</text>
</comment>
<accession>A0A9Q1E8I6</accession>
<comment type="subcellular location">
    <subcellularLocation>
        <location evidence="1">Secreted</location>
    </subcellularLocation>
</comment>
<evidence type="ECO:0000256" key="5">
    <source>
        <dbReference type="SAM" id="SignalP"/>
    </source>
</evidence>
<dbReference type="PANTHER" id="PTHR12274">
    <property type="entry name" value="GRANULIN"/>
    <property type="match status" value="1"/>
</dbReference>
<keyword evidence="3" id="KW-0964">Secreted</keyword>
<evidence type="ECO:0000259" key="6">
    <source>
        <dbReference type="SMART" id="SM00277"/>
    </source>
</evidence>
<evidence type="ECO:0000256" key="2">
    <source>
        <dbReference type="ARBA" id="ARBA00010093"/>
    </source>
</evidence>
<dbReference type="SUPFAM" id="SSF57277">
    <property type="entry name" value="Granulin repeat"/>
    <property type="match status" value="1"/>
</dbReference>
<comment type="caution">
    <text evidence="7">The sequence shown here is derived from an EMBL/GenBank/DDBJ whole genome shotgun (WGS) entry which is preliminary data.</text>
</comment>
<dbReference type="EMBL" id="JAINUF010000021">
    <property type="protein sequence ID" value="KAJ8334179.1"/>
    <property type="molecule type" value="Genomic_DNA"/>
</dbReference>
<organism evidence="7 8">
    <name type="scientific">Synaphobranchus kaupii</name>
    <name type="common">Kaup's arrowtooth eel</name>
    <dbReference type="NCBI Taxonomy" id="118154"/>
    <lineage>
        <taxon>Eukaryota</taxon>
        <taxon>Metazoa</taxon>
        <taxon>Chordata</taxon>
        <taxon>Craniata</taxon>
        <taxon>Vertebrata</taxon>
        <taxon>Euteleostomi</taxon>
        <taxon>Actinopterygii</taxon>
        <taxon>Neopterygii</taxon>
        <taxon>Teleostei</taxon>
        <taxon>Anguilliformes</taxon>
        <taxon>Synaphobranchidae</taxon>
        <taxon>Synaphobranchus</taxon>
    </lineage>
</organism>
<dbReference type="PANTHER" id="PTHR12274:SF7">
    <property type="entry name" value="GRANULINS"/>
    <property type="match status" value="1"/>
</dbReference>
<proteinExistence type="inferred from homology"/>
<dbReference type="Gene3D" id="2.10.25.160">
    <property type="entry name" value="Granulin"/>
    <property type="match status" value="2"/>
</dbReference>
<evidence type="ECO:0000256" key="4">
    <source>
        <dbReference type="ARBA" id="ARBA00023157"/>
    </source>
</evidence>
<evidence type="ECO:0000256" key="1">
    <source>
        <dbReference type="ARBA" id="ARBA00004613"/>
    </source>
</evidence>
<feature type="chain" id="PRO_5040150835" description="Granulins domain-containing protein" evidence="5">
    <location>
        <begin position="16"/>
        <end position="225"/>
    </location>
</feature>
<keyword evidence="5" id="KW-0732">Signal</keyword>
<evidence type="ECO:0000313" key="8">
    <source>
        <dbReference type="Proteomes" id="UP001152622"/>
    </source>
</evidence>
<dbReference type="GO" id="GO:0005576">
    <property type="term" value="C:extracellular region"/>
    <property type="evidence" value="ECO:0007669"/>
    <property type="project" value="UniProtKB-SubCell"/>
</dbReference>
<keyword evidence="8" id="KW-1185">Reference proteome</keyword>